<dbReference type="AlphaFoldDB" id="A0A0A9DXU1"/>
<protein>
    <submittedName>
        <fullName evidence="1">Uncharacterized protein</fullName>
    </submittedName>
</protein>
<reference evidence="1" key="2">
    <citation type="journal article" date="2015" name="Data Brief">
        <title>Shoot transcriptome of the giant reed, Arundo donax.</title>
        <authorList>
            <person name="Barrero R.A."/>
            <person name="Guerrero F.D."/>
            <person name="Moolhuijzen P."/>
            <person name="Goolsby J.A."/>
            <person name="Tidwell J."/>
            <person name="Bellgard S.E."/>
            <person name="Bellgard M.I."/>
        </authorList>
    </citation>
    <scope>NUCLEOTIDE SEQUENCE</scope>
    <source>
        <tissue evidence="1">Shoot tissue taken approximately 20 cm above the soil surface</tissue>
    </source>
</reference>
<dbReference type="EMBL" id="GBRH01220001">
    <property type="protein sequence ID" value="JAD77894.1"/>
    <property type="molecule type" value="Transcribed_RNA"/>
</dbReference>
<evidence type="ECO:0000313" key="1">
    <source>
        <dbReference type="EMBL" id="JAD93399.1"/>
    </source>
</evidence>
<name>A0A0A9DXU1_ARUDO</name>
<reference evidence="1" key="1">
    <citation type="submission" date="2014-09" db="EMBL/GenBank/DDBJ databases">
        <authorList>
            <person name="Magalhaes I.L.F."/>
            <person name="Oliveira U."/>
            <person name="Santos F.R."/>
            <person name="Vidigal T.H.D.A."/>
            <person name="Brescovit A.D."/>
            <person name="Santos A.J."/>
        </authorList>
    </citation>
    <scope>NUCLEOTIDE SEQUENCE</scope>
    <source>
        <tissue evidence="1">Shoot tissue taken approximately 20 cm above the soil surface</tissue>
    </source>
</reference>
<organism evidence="1">
    <name type="scientific">Arundo donax</name>
    <name type="common">Giant reed</name>
    <name type="synonym">Donax arundinaceus</name>
    <dbReference type="NCBI Taxonomy" id="35708"/>
    <lineage>
        <taxon>Eukaryota</taxon>
        <taxon>Viridiplantae</taxon>
        <taxon>Streptophyta</taxon>
        <taxon>Embryophyta</taxon>
        <taxon>Tracheophyta</taxon>
        <taxon>Spermatophyta</taxon>
        <taxon>Magnoliopsida</taxon>
        <taxon>Liliopsida</taxon>
        <taxon>Poales</taxon>
        <taxon>Poaceae</taxon>
        <taxon>PACMAD clade</taxon>
        <taxon>Arundinoideae</taxon>
        <taxon>Arundineae</taxon>
        <taxon>Arundo</taxon>
    </lineage>
</organism>
<sequence length="54" mass="6040">MLEALRSPPPVVQSNSQPEHPVYIYLDAGGYAIPVQLRKNQPLEEALKLTPTRL</sequence>
<proteinExistence type="predicted"/>
<dbReference type="EMBL" id="GBRH01204496">
    <property type="protein sequence ID" value="JAD93399.1"/>
    <property type="molecule type" value="Transcribed_RNA"/>
</dbReference>
<accession>A0A0A9DXU1</accession>